<dbReference type="Gene3D" id="3.40.50.1220">
    <property type="entry name" value="TPP-binding domain"/>
    <property type="match status" value="1"/>
</dbReference>
<evidence type="ECO:0000313" key="8">
    <source>
        <dbReference type="Proteomes" id="UP000580856"/>
    </source>
</evidence>
<dbReference type="PIRSF" id="PIRSF000089">
    <property type="entry name" value="Electra_flavoP_a"/>
    <property type="match status" value="1"/>
</dbReference>
<dbReference type="RefSeq" id="WP_167939545.1">
    <property type="nucleotide sequence ID" value="NZ_JAATJA010000001.1"/>
</dbReference>
<dbReference type="EMBL" id="JAATJA010000001">
    <property type="protein sequence ID" value="NJB66406.1"/>
    <property type="molecule type" value="Genomic_DNA"/>
</dbReference>
<dbReference type="SUPFAM" id="SSF52467">
    <property type="entry name" value="DHS-like NAD/FAD-binding domain"/>
    <property type="match status" value="1"/>
</dbReference>
<evidence type="ECO:0000313" key="7">
    <source>
        <dbReference type="EMBL" id="NJB66406.1"/>
    </source>
</evidence>
<organism evidence="7 8">
    <name type="scientific">Desulfobaculum xiamenense</name>
    <dbReference type="NCBI Taxonomy" id="995050"/>
    <lineage>
        <taxon>Bacteria</taxon>
        <taxon>Pseudomonadati</taxon>
        <taxon>Thermodesulfobacteriota</taxon>
        <taxon>Desulfovibrionia</taxon>
        <taxon>Desulfovibrionales</taxon>
        <taxon>Desulfovibrionaceae</taxon>
        <taxon>Desulfobaculum</taxon>
    </lineage>
</organism>
<dbReference type="Gene3D" id="3.40.50.620">
    <property type="entry name" value="HUPs"/>
    <property type="match status" value="1"/>
</dbReference>
<feature type="binding site" evidence="5">
    <location>
        <begin position="261"/>
        <end position="268"/>
    </location>
    <ligand>
        <name>FAD</name>
        <dbReference type="ChEBI" id="CHEBI:57692"/>
    </ligand>
</feature>
<dbReference type="SMART" id="SM00893">
    <property type="entry name" value="ETF"/>
    <property type="match status" value="1"/>
</dbReference>
<dbReference type="InterPro" id="IPR001308">
    <property type="entry name" value="ETF_a/FixB"/>
</dbReference>
<protein>
    <submittedName>
        <fullName evidence="7">Electron transfer flavoprotein alpha subunit</fullName>
    </submittedName>
</protein>
<keyword evidence="4" id="KW-0249">Electron transport</keyword>
<evidence type="ECO:0000256" key="4">
    <source>
        <dbReference type="ARBA" id="ARBA00022982"/>
    </source>
</evidence>
<dbReference type="GO" id="GO:0009055">
    <property type="term" value="F:electron transfer activity"/>
    <property type="evidence" value="ECO:0007669"/>
    <property type="project" value="InterPro"/>
</dbReference>
<keyword evidence="2" id="KW-0813">Transport</keyword>
<dbReference type="InterPro" id="IPR014729">
    <property type="entry name" value="Rossmann-like_a/b/a_fold"/>
</dbReference>
<comment type="similarity">
    <text evidence="1">Belongs to the ETF alpha-subunit/FixB family.</text>
</comment>
<dbReference type="GO" id="GO:0050660">
    <property type="term" value="F:flavin adenine dinucleotide binding"/>
    <property type="evidence" value="ECO:0007669"/>
    <property type="project" value="InterPro"/>
</dbReference>
<keyword evidence="3" id="KW-0285">Flavoprotein</keyword>
<dbReference type="GO" id="GO:0033539">
    <property type="term" value="P:fatty acid beta-oxidation using acyl-CoA dehydrogenase"/>
    <property type="evidence" value="ECO:0007669"/>
    <property type="project" value="TreeGrafter"/>
</dbReference>
<keyword evidence="5" id="KW-0274">FAD</keyword>
<dbReference type="PANTHER" id="PTHR43153">
    <property type="entry name" value="ELECTRON TRANSFER FLAVOPROTEIN ALPHA"/>
    <property type="match status" value="1"/>
</dbReference>
<gene>
    <name evidence="7" type="ORF">GGQ74_000046</name>
</gene>
<feature type="binding site" evidence="5">
    <location>
        <begin position="229"/>
        <end position="230"/>
    </location>
    <ligand>
        <name>FAD</name>
        <dbReference type="ChEBI" id="CHEBI:57692"/>
    </ligand>
</feature>
<feature type="domain" description="Electron transfer flavoprotein alpha/beta-subunit N-terminal" evidence="6">
    <location>
        <begin position="7"/>
        <end position="184"/>
    </location>
</feature>
<dbReference type="InterPro" id="IPR014730">
    <property type="entry name" value="ETF_a/b_N"/>
</dbReference>
<keyword evidence="8" id="KW-1185">Reference proteome</keyword>
<accession>A0A846QCG9</accession>
<proteinExistence type="inferred from homology"/>
<dbReference type="FunFam" id="3.40.50.1220:FF:000004">
    <property type="entry name" value="Electron transfer flavoprotein"/>
    <property type="match status" value="1"/>
</dbReference>
<evidence type="ECO:0000256" key="1">
    <source>
        <dbReference type="ARBA" id="ARBA00005817"/>
    </source>
</evidence>
<dbReference type="InterPro" id="IPR014731">
    <property type="entry name" value="ETF_asu_C"/>
</dbReference>
<reference evidence="7 8" key="1">
    <citation type="submission" date="2020-03" db="EMBL/GenBank/DDBJ databases">
        <title>Genomic Encyclopedia of Type Strains, Phase IV (KMG-IV): sequencing the most valuable type-strain genomes for metagenomic binning, comparative biology and taxonomic classification.</title>
        <authorList>
            <person name="Goeker M."/>
        </authorList>
    </citation>
    <scope>NUCLEOTIDE SEQUENCE [LARGE SCALE GENOMIC DNA]</scope>
    <source>
        <strain evidence="7 8">DSM 24233</strain>
    </source>
</reference>
<dbReference type="SUPFAM" id="SSF52402">
    <property type="entry name" value="Adenine nucleotide alpha hydrolases-like"/>
    <property type="match status" value="1"/>
</dbReference>
<comment type="cofactor">
    <cofactor evidence="5">
        <name>FAD</name>
        <dbReference type="ChEBI" id="CHEBI:57692"/>
    </cofactor>
    <text evidence="5">Binds 1 FAD per dimer.</text>
</comment>
<dbReference type="AlphaFoldDB" id="A0A846QCG9"/>
<dbReference type="Pfam" id="PF01012">
    <property type="entry name" value="ETF"/>
    <property type="match status" value="1"/>
</dbReference>
<evidence type="ECO:0000256" key="5">
    <source>
        <dbReference type="PIRSR" id="PIRSR000089-1"/>
    </source>
</evidence>
<dbReference type="Proteomes" id="UP000580856">
    <property type="component" value="Unassembled WGS sequence"/>
</dbReference>
<dbReference type="InterPro" id="IPR029035">
    <property type="entry name" value="DHS-like_NAD/FAD-binding_dom"/>
</dbReference>
<dbReference type="PANTHER" id="PTHR43153:SF1">
    <property type="entry name" value="ELECTRON TRANSFER FLAVOPROTEIN SUBUNIT ALPHA, MITOCHONDRIAL"/>
    <property type="match status" value="1"/>
</dbReference>
<name>A0A846QCG9_9BACT</name>
<evidence type="ECO:0000256" key="3">
    <source>
        <dbReference type="ARBA" id="ARBA00022630"/>
    </source>
</evidence>
<feature type="binding site" evidence="5">
    <location>
        <position position="282"/>
    </location>
    <ligand>
        <name>FAD</name>
        <dbReference type="ChEBI" id="CHEBI:57692"/>
    </ligand>
</feature>
<evidence type="ECO:0000259" key="6">
    <source>
        <dbReference type="SMART" id="SM00893"/>
    </source>
</evidence>
<feature type="binding site" evidence="5">
    <location>
        <position position="204"/>
    </location>
    <ligand>
        <name>FAD</name>
        <dbReference type="ChEBI" id="CHEBI:57692"/>
    </ligand>
</feature>
<sequence>MSKISNVWVFSDAASRLPEVIAGAAQLGEKVSAFVLGSQADVARAFACGADAVYHLGEADSSRVIEAYADSMAAVIAEGEKPALVLMPSTRRCKGLASLLGVRLEAGVVTEAAEIAIEADGVLAKHMVFGGLALGEEKVKSSVSIVVVGSGVFAPAAEDASKTGEAVSVAFVEPKASVKCIERRAKQGSSVDLNKAKRVVSIGRGIAKQEDIKIAEDLCAALGAELGCSRPIAEGEQWMERERYVGISGVMPKPEVYLALGISGQIQHMVGVNGAQVIVAVNKDKNAPIFQFADYGIVGDLYKVVPALINAFKA</sequence>
<comment type="caution">
    <text evidence="7">The sequence shown here is derived from an EMBL/GenBank/DDBJ whole genome shotgun (WGS) entry which is preliminary data.</text>
</comment>
<dbReference type="Pfam" id="PF00766">
    <property type="entry name" value="ETF_alpha"/>
    <property type="match status" value="1"/>
</dbReference>
<evidence type="ECO:0000256" key="2">
    <source>
        <dbReference type="ARBA" id="ARBA00022448"/>
    </source>
</evidence>